<sequence>MSEPPLRPPPQDDIHALGQWADALLATRWQEVLETHAGQLEAACRRAGDLAYGTYQNLLLRDLKRQLREAGLRATPPLPGDFNRSREWGNADETDQERWMWSVIHTASGEALGTLVHVIPHDHTRFRVPRRPHMSGLPETSREGVEAALSARSGEFAAALPFEDWYAAYLNTQR</sequence>
<dbReference type="InterPro" id="IPR046064">
    <property type="entry name" value="DUF6022"/>
</dbReference>
<protein>
    <submittedName>
        <fullName evidence="1">Uncharacterized protein</fullName>
    </submittedName>
</protein>
<accession>A0A2K3UWB5</accession>
<organism evidence="1 2">
    <name type="scientific">Deinococcus koreensis</name>
    <dbReference type="NCBI Taxonomy" id="2054903"/>
    <lineage>
        <taxon>Bacteria</taxon>
        <taxon>Thermotogati</taxon>
        <taxon>Deinococcota</taxon>
        <taxon>Deinococci</taxon>
        <taxon>Deinococcales</taxon>
        <taxon>Deinococcaceae</taxon>
        <taxon>Deinococcus</taxon>
    </lineage>
</organism>
<dbReference type="Proteomes" id="UP000236379">
    <property type="component" value="Unassembled WGS sequence"/>
</dbReference>
<proteinExistence type="predicted"/>
<comment type="caution">
    <text evidence="1">The sequence shown here is derived from an EMBL/GenBank/DDBJ whole genome shotgun (WGS) entry which is preliminary data.</text>
</comment>
<dbReference type="Pfam" id="PF19486">
    <property type="entry name" value="DUF6022"/>
    <property type="match status" value="1"/>
</dbReference>
<gene>
    <name evidence="1" type="ORF">CVO96_04985</name>
</gene>
<name>A0A2K3UWB5_9DEIO</name>
<keyword evidence="2" id="KW-1185">Reference proteome</keyword>
<dbReference type="AlphaFoldDB" id="A0A2K3UWB5"/>
<reference evidence="1 2" key="1">
    <citation type="submission" date="2018-01" db="EMBL/GenBank/DDBJ databases">
        <title>Deinococcus koreensis sp. nov., a radiation-resistant bacterium isolated from river water.</title>
        <authorList>
            <person name="Choi A."/>
        </authorList>
    </citation>
    <scope>NUCLEOTIDE SEQUENCE [LARGE SCALE GENOMIC DNA]</scope>
    <source>
        <strain evidence="1 2">SJW1-2</strain>
    </source>
</reference>
<dbReference type="RefSeq" id="WP_103311012.1">
    <property type="nucleotide sequence ID" value="NZ_PPPD01000001.1"/>
</dbReference>
<evidence type="ECO:0000313" key="2">
    <source>
        <dbReference type="Proteomes" id="UP000236379"/>
    </source>
</evidence>
<dbReference type="OrthoDB" id="2863577at2"/>
<evidence type="ECO:0000313" key="1">
    <source>
        <dbReference type="EMBL" id="PNY80810.1"/>
    </source>
</evidence>
<dbReference type="EMBL" id="PPPD01000001">
    <property type="protein sequence ID" value="PNY80810.1"/>
    <property type="molecule type" value="Genomic_DNA"/>
</dbReference>